<dbReference type="EMBL" id="JAPJZH010000006">
    <property type="protein sequence ID" value="MDA4845974.1"/>
    <property type="molecule type" value="Genomic_DNA"/>
</dbReference>
<sequence>MFVRLLHLLGVTPNDGKTGKREASWALVFIAIAMTVGAMIHGEGMVSAMSDILTLTWLAAIAAVGGAYKLEHDKGAWNKMGEK</sequence>
<reference evidence="2" key="1">
    <citation type="submission" date="2022-11" db="EMBL/GenBank/DDBJ databases">
        <title>Hoeflea poritis sp. nov., isolated from scleractinian coral Porites lutea.</title>
        <authorList>
            <person name="Zhang G."/>
            <person name="Wei Q."/>
            <person name="Cai L."/>
        </authorList>
    </citation>
    <scope>NUCLEOTIDE SEQUENCE</scope>
    <source>
        <strain evidence="2">E7-10</strain>
    </source>
</reference>
<keyword evidence="1" id="KW-1133">Transmembrane helix</keyword>
<feature type="transmembrane region" description="Helical" evidence="1">
    <location>
        <begin position="23"/>
        <end position="40"/>
    </location>
</feature>
<accession>A0ABT4VMN2</accession>
<keyword evidence="3" id="KW-1185">Reference proteome</keyword>
<dbReference type="RefSeq" id="WP_271089683.1">
    <property type="nucleotide sequence ID" value="NZ_JAPJZH010000006.1"/>
</dbReference>
<evidence type="ECO:0000313" key="3">
    <source>
        <dbReference type="Proteomes" id="UP001148313"/>
    </source>
</evidence>
<keyword evidence="1" id="KW-0472">Membrane</keyword>
<evidence type="ECO:0000256" key="1">
    <source>
        <dbReference type="SAM" id="Phobius"/>
    </source>
</evidence>
<organism evidence="2 3">
    <name type="scientific">Hoeflea poritis</name>
    <dbReference type="NCBI Taxonomy" id="2993659"/>
    <lineage>
        <taxon>Bacteria</taxon>
        <taxon>Pseudomonadati</taxon>
        <taxon>Pseudomonadota</taxon>
        <taxon>Alphaproteobacteria</taxon>
        <taxon>Hyphomicrobiales</taxon>
        <taxon>Rhizobiaceae</taxon>
        <taxon>Hoeflea</taxon>
    </lineage>
</organism>
<feature type="transmembrane region" description="Helical" evidence="1">
    <location>
        <begin position="52"/>
        <end position="70"/>
    </location>
</feature>
<keyword evidence="1" id="KW-0812">Transmembrane</keyword>
<gene>
    <name evidence="2" type="ORF">OOZ53_11485</name>
</gene>
<dbReference type="Proteomes" id="UP001148313">
    <property type="component" value="Unassembled WGS sequence"/>
</dbReference>
<evidence type="ECO:0000313" key="2">
    <source>
        <dbReference type="EMBL" id="MDA4845974.1"/>
    </source>
</evidence>
<name>A0ABT4VMN2_9HYPH</name>
<comment type="caution">
    <text evidence="2">The sequence shown here is derived from an EMBL/GenBank/DDBJ whole genome shotgun (WGS) entry which is preliminary data.</text>
</comment>
<proteinExistence type="predicted"/>
<protein>
    <submittedName>
        <fullName evidence="2">Uncharacterized protein</fullName>
    </submittedName>
</protein>